<sequence length="196" mass="22626">MKLLTYGKQEQSGYTPVLLLVDNWDDTEDLKLCILASDRKRQSSLMVIILNSERTQFPAESSRSSRNLNVFITNKLSAKEQSLFSEKLQQLKKNHKKPETFYAFMIMTNNFSEDYIKKTSGAAWNEPEVQEKLLRVKGKSENGEIYVNYGGNLKMLVRPVYLGDIRSGYSREDVSFYLGFTMEGPVAYNIKYENDQ</sequence>
<dbReference type="AlphaFoldDB" id="A0AAD3MPS8"/>
<gene>
    <name evidence="1" type="ORF">AKAME5_000989800</name>
</gene>
<comment type="caution">
    <text evidence="1">The sequence shown here is derived from an EMBL/GenBank/DDBJ whole genome shotgun (WGS) entry which is preliminary data.</text>
</comment>
<reference evidence="1" key="1">
    <citation type="submission" date="2022-08" db="EMBL/GenBank/DDBJ databases">
        <title>Genome sequencing of akame (Lates japonicus).</title>
        <authorList>
            <person name="Hashiguchi Y."/>
            <person name="Takahashi H."/>
        </authorList>
    </citation>
    <scope>NUCLEOTIDE SEQUENCE</scope>
    <source>
        <strain evidence="1">Kochi</strain>
    </source>
</reference>
<name>A0AAD3MPS8_LATJO</name>
<accession>A0AAD3MPS8</accession>
<evidence type="ECO:0000313" key="2">
    <source>
        <dbReference type="Proteomes" id="UP001279410"/>
    </source>
</evidence>
<dbReference type="Proteomes" id="UP001279410">
    <property type="component" value="Unassembled WGS sequence"/>
</dbReference>
<dbReference type="GO" id="GO:0005737">
    <property type="term" value="C:cytoplasm"/>
    <property type="evidence" value="ECO:0007669"/>
    <property type="project" value="TreeGrafter"/>
</dbReference>
<dbReference type="PANTHER" id="PTHR16155:SF18">
    <property type="entry name" value="STERILE ALPHA MOTIF DOMAIN-CONTAINING PROTEIN 9-LIKE"/>
    <property type="match status" value="1"/>
</dbReference>
<evidence type="ECO:0000313" key="1">
    <source>
        <dbReference type="EMBL" id="GLD57701.1"/>
    </source>
</evidence>
<protein>
    <submittedName>
        <fullName evidence="1">Sterile alpha motif domain-containing protein 9-like protein</fullName>
    </submittedName>
</protein>
<dbReference type="PANTHER" id="PTHR16155">
    <property type="entry name" value="DED DOMAIN-CONTAINING PROTEIN"/>
    <property type="match status" value="1"/>
</dbReference>
<organism evidence="1 2">
    <name type="scientific">Lates japonicus</name>
    <name type="common">Japanese lates</name>
    <dbReference type="NCBI Taxonomy" id="270547"/>
    <lineage>
        <taxon>Eukaryota</taxon>
        <taxon>Metazoa</taxon>
        <taxon>Chordata</taxon>
        <taxon>Craniata</taxon>
        <taxon>Vertebrata</taxon>
        <taxon>Euteleostomi</taxon>
        <taxon>Actinopterygii</taxon>
        <taxon>Neopterygii</taxon>
        <taxon>Teleostei</taxon>
        <taxon>Neoteleostei</taxon>
        <taxon>Acanthomorphata</taxon>
        <taxon>Carangaria</taxon>
        <taxon>Carangaria incertae sedis</taxon>
        <taxon>Centropomidae</taxon>
        <taxon>Lates</taxon>
    </lineage>
</organism>
<dbReference type="EMBL" id="BRZM01000030">
    <property type="protein sequence ID" value="GLD57701.1"/>
    <property type="molecule type" value="Genomic_DNA"/>
</dbReference>
<keyword evidence="2" id="KW-1185">Reference proteome</keyword>
<proteinExistence type="predicted"/>